<sequence length="179" mass="18196">MTTTIAGTGRILQPVLYSCGLALVSAASLGLALAGRQGAAVQLANGWQSRLGAPAALPARFGPAAANAAAGLLLGILALIPLGFQALFVARGVLYGWVDRGPYDNAWGGPGRGGAWAVHFLVGVPMAAAGIAGLVGIAALHRRWTARMSGEPGGAWLLPVILLVTAAEVAFFIAWLHQI</sequence>
<evidence type="ECO:0000256" key="1">
    <source>
        <dbReference type="SAM" id="Phobius"/>
    </source>
</evidence>
<evidence type="ECO:0000313" key="3">
    <source>
        <dbReference type="Proteomes" id="UP000619479"/>
    </source>
</evidence>
<feature type="transmembrane region" description="Helical" evidence="1">
    <location>
        <begin position="117"/>
        <end position="141"/>
    </location>
</feature>
<protein>
    <submittedName>
        <fullName evidence="2">Uncharacterized protein</fullName>
    </submittedName>
</protein>
<evidence type="ECO:0000313" key="2">
    <source>
        <dbReference type="EMBL" id="GID66651.1"/>
    </source>
</evidence>
<dbReference type="Proteomes" id="UP000619479">
    <property type="component" value="Unassembled WGS sequence"/>
</dbReference>
<dbReference type="EMBL" id="BOMH01000035">
    <property type="protein sequence ID" value="GID66651.1"/>
    <property type="molecule type" value="Genomic_DNA"/>
</dbReference>
<feature type="transmembrane region" description="Helical" evidence="1">
    <location>
        <begin position="153"/>
        <end position="176"/>
    </location>
</feature>
<keyword evidence="1" id="KW-0472">Membrane</keyword>
<name>A0A919MCZ8_9ACTN</name>
<feature type="transmembrane region" description="Helical" evidence="1">
    <location>
        <begin position="70"/>
        <end position="97"/>
    </location>
</feature>
<proteinExistence type="predicted"/>
<dbReference type="AlphaFoldDB" id="A0A919MCZ8"/>
<reference evidence="2" key="1">
    <citation type="submission" date="2021-01" db="EMBL/GenBank/DDBJ databases">
        <title>Whole genome shotgun sequence of Actinoplanes cyaneus NBRC 14990.</title>
        <authorList>
            <person name="Komaki H."/>
            <person name="Tamura T."/>
        </authorList>
    </citation>
    <scope>NUCLEOTIDE SEQUENCE</scope>
    <source>
        <strain evidence="2">NBRC 14990</strain>
    </source>
</reference>
<dbReference type="RefSeq" id="WP_203743581.1">
    <property type="nucleotide sequence ID" value="NZ_BAAAUC010000063.1"/>
</dbReference>
<keyword evidence="1" id="KW-0812">Transmembrane</keyword>
<keyword evidence="1" id="KW-1133">Transmembrane helix</keyword>
<accession>A0A919MCZ8</accession>
<keyword evidence="3" id="KW-1185">Reference proteome</keyword>
<feature type="transmembrane region" description="Helical" evidence="1">
    <location>
        <begin position="15"/>
        <end position="34"/>
    </location>
</feature>
<organism evidence="2 3">
    <name type="scientific">Actinoplanes cyaneus</name>
    <dbReference type="NCBI Taxonomy" id="52696"/>
    <lineage>
        <taxon>Bacteria</taxon>
        <taxon>Bacillati</taxon>
        <taxon>Actinomycetota</taxon>
        <taxon>Actinomycetes</taxon>
        <taxon>Micromonosporales</taxon>
        <taxon>Micromonosporaceae</taxon>
        <taxon>Actinoplanes</taxon>
    </lineage>
</organism>
<comment type="caution">
    <text evidence="2">The sequence shown here is derived from an EMBL/GenBank/DDBJ whole genome shotgun (WGS) entry which is preliminary data.</text>
</comment>
<gene>
    <name evidence="2" type="ORF">Acy02nite_45320</name>
</gene>